<comment type="similarity">
    <text evidence="4">Belongs to the alanine racemase family.</text>
</comment>
<dbReference type="FunFam" id="3.20.20.10:FF:000002">
    <property type="entry name" value="Alanine racemase"/>
    <property type="match status" value="1"/>
</dbReference>
<dbReference type="NCBIfam" id="TIGR00492">
    <property type="entry name" value="alr"/>
    <property type="match status" value="1"/>
</dbReference>
<dbReference type="GO" id="GO:0016747">
    <property type="term" value="F:acyltransferase activity, transferring groups other than amino-acyl groups"/>
    <property type="evidence" value="ECO:0007669"/>
    <property type="project" value="InterPro"/>
</dbReference>
<dbReference type="GO" id="GO:0030632">
    <property type="term" value="P:D-alanine biosynthetic process"/>
    <property type="evidence" value="ECO:0007669"/>
    <property type="project" value="UniProtKB-UniRule"/>
</dbReference>
<dbReference type="PANTHER" id="PTHR30511">
    <property type="entry name" value="ALANINE RACEMASE"/>
    <property type="match status" value="1"/>
</dbReference>
<feature type="binding site" evidence="4 6">
    <location>
        <position position="653"/>
    </location>
    <ligand>
        <name>substrate</name>
    </ligand>
</feature>
<dbReference type="PRINTS" id="PR00992">
    <property type="entry name" value="ALARACEMASE"/>
</dbReference>
<dbReference type="PANTHER" id="PTHR30511:SF0">
    <property type="entry name" value="ALANINE RACEMASE, CATABOLIC-RELATED"/>
    <property type="match status" value="1"/>
</dbReference>
<dbReference type="Proteomes" id="UP000515909">
    <property type="component" value="Chromosome"/>
</dbReference>
<dbReference type="Pfam" id="PF00842">
    <property type="entry name" value="Ala_racemase_C"/>
    <property type="match status" value="1"/>
</dbReference>
<dbReference type="RefSeq" id="WP_187035960.1">
    <property type="nucleotide sequence ID" value="NZ_CP060286.1"/>
</dbReference>
<reference evidence="9 10" key="1">
    <citation type="submission" date="2020-08" db="EMBL/GenBank/DDBJ databases">
        <title>The isolate Caproiciproducens sp. 7D4C2 produces n-caproate at mildly acidic conditions from hexoses: genome and rBOX comparison with related strains and chain-elongating bacteria.</title>
        <authorList>
            <person name="Esquivel-Elizondo S."/>
            <person name="Bagci C."/>
            <person name="Temovska M."/>
            <person name="Jeon B.S."/>
            <person name="Bessarab I."/>
            <person name="Williams R.B.H."/>
            <person name="Huson D.H."/>
            <person name="Angenent L.T."/>
        </authorList>
    </citation>
    <scope>NUCLEOTIDE SEQUENCE [LARGE SCALE GENOMIC DNA]</scope>
    <source>
        <strain evidence="9 10">7D4C2</strain>
    </source>
</reference>
<protein>
    <recommendedName>
        <fullName evidence="4">Alanine racemase</fullName>
        <ecNumber evidence="4">5.1.1.1</ecNumber>
    </recommendedName>
</protein>
<feature type="active site" description="Proton acceptor; specific for D-alanine" evidence="4">
    <location>
        <position position="377"/>
    </location>
</feature>
<dbReference type="SUPFAM" id="SSF51419">
    <property type="entry name" value="PLP-binding barrel"/>
    <property type="match status" value="1"/>
</dbReference>
<sequence>MNREKQYAGIDRFRLIAAILVITIHTSPLSSVSGTADFILTRVIARVAVPFFLMTSGFFVLPAYLNNGKEKLFHFFQKTALLYGISILLFLPVNLYAGTWRTASPGAHFLKDILINGTFYHLWYLPAALLGMGVSVLLLKMCGSRKSMGIAVLLYAVGLFGDSYYGAAKQLPFLNSFYNEVFSVCDYTRNGLFFAPIFLLSGFYLAKHAKQLRLKGCTAGCFVSFALMLAEALILRFLGWQHFDSMYVFLPGCMIFLFCILTLWGGKAKAIYRPWSMVVYIIHPLMILFVRRAAKIVGLQALFIQNSVLHFLAVAVASLAAGWIITKLLVRKKKKTTMSKTYCDRAWAEIDLSNLKHNLETLKSVLPPECGFMAVVKANAYGHGDIAVSRYCNKIGIGRFAVATIEEGIRLRLHGIKGEILILGYTDPQRIRELVQYRLTQTVVSLEHARQLNSCHLPLCVQIAVDTGMHRLGEDCKHGKEIEKIMDCENLKVCGLYSHLCASDSEASEDREYTNRQIQNFRDLLNLLKQDGYSIPHVHIQSSYGILNYPDLRCNYVRPGIAMYGVLSSASDQTVMSADLRPVLSLKARVILVRMVSSGESVGYGRSFTAERETTVAVLPIGYADGLPRSLSCGNGEILLHGRRAPIIGRICMDQLMADVTDIPDVNPGDVATLIGCDGQETISAEQVADEAGTITNELLSRLGTRLERFYFQSS</sequence>
<dbReference type="InterPro" id="IPR029066">
    <property type="entry name" value="PLP-binding_barrel"/>
</dbReference>
<evidence type="ECO:0000313" key="9">
    <source>
        <dbReference type="EMBL" id="QNK40713.1"/>
    </source>
</evidence>
<name>A0A7G8TAS2_9FIRM</name>
<keyword evidence="7" id="KW-1133">Transmembrane helix</keyword>
<comment type="cofactor">
    <cofactor evidence="1 4 5">
        <name>pyridoxal 5'-phosphate</name>
        <dbReference type="ChEBI" id="CHEBI:597326"/>
    </cofactor>
</comment>
<feature type="binding site" evidence="4 6">
    <location>
        <position position="471"/>
    </location>
    <ligand>
        <name>substrate</name>
    </ligand>
</feature>
<evidence type="ECO:0000259" key="8">
    <source>
        <dbReference type="SMART" id="SM01005"/>
    </source>
</evidence>
<feature type="transmembrane region" description="Helical" evidence="7">
    <location>
        <begin position="278"/>
        <end position="303"/>
    </location>
</feature>
<keyword evidence="7" id="KW-0472">Membrane</keyword>
<feature type="transmembrane region" description="Helical" evidence="7">
    <location>
        <begin position="218"/>
        <end position="240"/>
    </location>
</feature>
<dbReference type="Pfam" id="PF01757">
    <property type="entry name" value="Acyl_transf_3"/>
    <property type="match status" value="1"/>
</dbReference>
<feature type="transmembrane region" description="Helical" evidence="7">
    <location>
        <begin position="80"/>
        <end position="100"/>
    </location>
</feature>
<feature type="transmembrane region" description="Helical" evidence="7">
    <location>
        <begin position="120"/>
        <end position="139"/>
    </location>
</feature>
<feature type="modified residue" description="N6-(pyridoxal phosphate)lysine" evidence="4 5">
    <location>
        <position position="377"/>
    </location>
</feature>
<feature type="transmembrane region" description="Helical" evidence="7">
    <location>
        <begin position="309"/>
        <end position="330"/>
    </location>
</feature>
<dbReference type="InterPro" id="IPR011079">
    <property type="entry name" value="Ala_racemase_C"/>
</dbReference>
<feature type="domain" description="Alanine racemase C-terminal" evidence="8">
    <location>
        <begin position="583"/>
        <end position="712"/>
    </location>
</feature>
<gene>
    <name evidence="9" type="primary">vanT</name>
    <name evidence="9" type="ORF">HCR03_19240</name>
</gene>
<dbReference type="InterPro" id="IPR020622">
    <property type="entry name" value="Ala_racemase_pyridoxalP-BS"/>
</dbReference>
<feature type="transmembrane region" description="Helical" evidence="7">
    <location>
        <begin position="246"/>
        <end position="266"/>
    </location>
</feature>
<keyword evidence="3 4" id="KW-0413">Isomerase</keyword>
<evidence type="ECO:0000256" key="3">
    <source>
        <dbReference type="ARBA" id="ARBA00023235"/>
    </source>
</evidence>
<dbReference type="AlphaFoldDB" id="A0A7G8TAS2"/>
<dbReference type="Gene3D" id="3.20.20.10">
    <property type="entry name" value="Alanine racemase"/>
    <property type="match status" value="1"/>
</dbReference>
<evidence type="ECO:0000256" key="4">
    <source>
        <dbReference type="HAMAP-Rule" id="MF_01201"/>
    </source>
</evidence>
<dbReference type="InterPro" id="IPR001608">
    <property type="entry name" value="Ala_racemase_N"/>
</dbReference>
<dbReference type="SMART" id="SM01005">
    <property type="entry name" value="Ala_racemase_C"/>
    <property type="match status" value="1"/>
</dbReference>
<dbReference type="EMBL" id="CP060286">
    <property type="protein sequence ID" value="QNK40713.1"/>
    <property type="molecule type" value="Genomic_DNA"/>
</dbReference>
<feature type="transmembrane region" description="Helical" evidence="7">
    <location>
        <begin position="43"/>
        <end position="65"/>
    </location>
</feature>
<dbReference type="KEGG" id="cfem:HCR03_19240"/>
<evidence type="ECO:0000256" key="7">
    <source>
        <dbReference type="SAM" id="Phobius"/>
    </source>
</evidence>
<proteinExistence type="inferred from homology"/>
<dbReference type="GO" id="GO:0030170">
    <property type="term" value="F:pyridoxal phosphate binding"/>
    <property type="evidence" value="ECO:0007669"/>
    <property type="project" value="UniProtKB-UniRule"/>
</dbReference>
<dbReference type="NCBIfam" id="NF033131">
    <property type="entry name" value="vanT-G-Cterm"/>
    <property type="match status" value="1"/>
</dbReference>
<dbReference type="EC" id="5.1.1.1" evidence="4"/>
<evidence type="ECO:0000256" key="5">
    <source>
        <dbReference type="PIRSR" id="PIRSR600821-50"/>
    </source>
</evidence>
<evidence type="ECO:0000256" key="2">
    <source>
        <dbReference type="ARBA" id="ARBA00022898"/>
    </source>
</evidence>
<comment type="catalytic activity">
    <reaction evidence="4">
        <text>L-alanine = D-alanine</text>
        <dbReference type="Rhea" id="RHEA:20249"/>
        <dbReference type="ChEBI" id="CHEBI:57416"/>
        <dbReference type="ChEBI" id="CHEBI:57972"/>
        <dbReference type="EC" id="5.1.1.1"/>
    </reaction>
</comment>
<dbReference type="PROSITE" id="PS00395">
    <property type="entry name" value="ALANINE_RACEMASE"/>
    <property type="match status" value="1"/>
</dbReference>
<dbReference type="Pfam" id="PF01168">
    <property type="entry name" value="Ala_racemase_N"/>
    <property type="match status" value="1"/>
</dbReference>
<dbReference type="InterPro" id="IPR000821">
    <property type="entry name" value="Ala_racemase"/>
</dbReference>
<organism evidence="9 10">
    <name type="scientific">Caproicibacter fermentans</name>
    <dbReference type="NCBI Taxonomy" id="2576756"/>
    <lineage>
        <taxon>Bacteria</taxon>
        <taxon>Bacillati</taxon>
        <taxon>Bacillota</taxon>
        <taxon>Clostridia</taxon>
        <taxon>Eubacteriales</taxon>
        <taxon>Acutalibacteraceae</taxon>
        <taxon>Caproicibacter</taxon>
    </lineage>
</organism>
<evidence type="ECO:0000313" key="10">
    <source>
        <dbReference type="Proteomes" id="UP000515909"/>
    </source>
</evidence>
<evidence type="ECO:0000256" key="1">
    <source>
        <dbReference type="ARBA" id="ARBA00001933"/>
    </source>
</evidence>
<feature type="transmembrane region" description="Helical" evidence="7">
    <location>
        <begin position="148"/>
        <end position="167"/>
    </location>
</feature>
<comment type="pathway">
    <text evidence="4">Amino-acid biosynthesis; D-alanine biosynthesis; D-alanine from L-alanine: step 1/1.</text>
</comment>
<feature type="transmembrane region" description="Helical" evidence="7">
    <location>
        <begin position="187"/>
        <end position="206"/>
    </location>
</feature>
<dbReference type="InterPro" id="IPR009006">
    <property type="entry name" value="Ala_racemase/Decarboxylase_C"/>
</dbReference>
<keyword evidence="2 4" id="KW-0663">Pyridoxal phosphate</keyword>
<dbReference type="UniPathway" id="UPA00042">
    <property type="reaction ID" value="UER00497"/>
</dbReference>
<dbReference type="SUPFAM" id="SSF50621">
    <property type="entry name" value="Alanine racemase C-terminal domain-like"/>
    <property type="match status" value="1"/>
</dbReference>
<feature type="transmembrane region" description="Helical" evidence="7">
    <location>
        <begin position="12"/>
        <end position="31"/>
    </location>
</feature>
<dbReference type="InterPro" id="IPR002656">
    <property type="entry name" value="Acyl_transf_3_dom"/>
</dbReference>
<feature type="active site" description="Proton acceptor; specific for L-alanine" evidence="4">
    <location>
        <position position="604"/>
    </location>
</feature>
<dbReference type="Gene3D" id="2.40.37.10">
    <property type="entry name" value="Lyase, Ornithine Decarboxylase, Chain A, domain 1"/>
    <property type="match status" value="1"/>
</dbReference>
<dbReference type="GO" id="GO:0008784">
    <property type="term" value="F:alanine racemase activity"/>
    <property type="evidence" value="ECO:0007669"/>
    <property type="project" value="UniProtKB-UniRule"/>
</dbReference>
<dbReference type="GO" id="GO:0005829">
    <property type="term" value="C:cytosol"/>
    <property type="evidence" value="ECO:0007669"/>
    <property type="project" value="TreeGrafter"/>
</dbReference>
<dbReference type="HAMAP" id="MF_01201">
    <property type="entry name" value="Ala_racemase"/>
    <property type="match status" value="1"/>
</dbReference>
<accession>A0A7G8TAS2</accession>
<evidence type="ECO:0000256" key="6">
    <source>
        <dbReference type="PIRSR" id="PIRSR600821-52"/>
    </source>
</evidence>
<comment type="function">
    <text evidence="4">Catalyzes the interconversion of L-alanine and D-alanine. May also act on other amino acids.</text>
</comment>
<keyword evidence="7" id="KW-0812">Transmembrane</keyword>